<dbReference type="Proteomes" id="UP001381693">
    <property type="component" value="Unassembled WGS sequence"/>
</dbReference>
<dbReference type="EMBL" id="JAXCGZ010011415">
    <property type="protein sequence ID" value="KAK7074897.1"/>
    <property type="molecule type" value="Genomic_DNA"/>
</dbReference>
<proteinExistence type="predicted"/>
<sequence>MRRLTDTRDADADETLMDNRQGLNQKLPNVQTQVDIPMDGLELPDGKMKNTVMNNSKHIGNSIYKDNGDVIENDYSNKKVVHLDEDSVSNNSLGSHKNRKLKSESGSHKSSNDSLDDGEEKKDASKEDLEDGTLLDGTLTRTRLSFVLRLRPPDTRGIPRFSNSPPSYIYVCFEDVVLKTWFDFPFSCSLGTSQTETRELFHKEKSSFCCLCVTNRQRV</sequence>
<reference evidence="2 3" key="1">
    <citation type="submission" date="2023-11" db="EMBL/GenBank/DDBJ databases">
        <title>Halocaridina rubra genome assembly.</title>
        <authorList>
            <person name="Smith C."/>
        </authorList>
    </citation>
    <scope>NUCLEOTIDE SEQUENCE [LARGE SCALE GENOMIC DNA]</scope>
    <source>
        <strain evidence="2">EP-1</strain>
        <tissue evidence="2">Whole</tissue>
    </source>
</reference>
<feature type="region of interest" description="Disordered" evidence="1">
    <location>
        <begin position="1"/>
        <end position="27"/>
    </location>
</feature>
<keyword evidence="3" id="KW-1185">Reference proteome</keyword>
<organism evidence="2 3">
    <name type="scientific">Halocaridina rubra</name>
    <name type="common">Hawaiian red shrimp</name>
    <dbReference type="NCBI Taxonomy" id="373956"/>
    <lineage>
        <taxon>Eukaryota</taxon>
        <taxon>Metazoa</taxon>
        <taxon>Ecdysozoa</taxon>
        <taxon>Arthropoda</taxon>
        <taxon>Crustacea</taxon>
        <taxon>Multicrustacea</taxon>
        <taxon>Malacostraca</taxon>
        <taxon>Eumalacostraca</taxon>
        <taxon>Eucarida</taxon>
        <taxon>Decapoda</taxon>
        <taxon>Pleocyemata</taxon>
        <taxon>Caridea</taxon>
        <taxon>Atyoidea</taxon>
        <taxon>Atyidae</taxon>
        <taxon>Halocaridina</taxon>
    </lineage>
</organism>
<gene>
    <name evidence="2" type="ORF">SK128_008820</name>
</gene>
<evidence type="ECO:0000313" key="3">
    <source>
        <dbReference type="Proteomes" id="UP001381693"/>
    </source>
</evidence>
<accession>A0AAN8X1Q5</accession>
<evidence type="ECO:0000256" key="1">
    <source>
        <dbReference type="SAM" id="MobiDB-lite"/>
    </source>
</evidence>
<feature type="region of interest" description="Disordered" evidence="1">
    <location>
        <begin position="86"/>
        <end position="129"/>
    </location>
</feature>
<comment type="caution">
    <text evidence="2">The sequence shown here is derived from an EMBL/GenBank/DDBJ whole genome shotgun (WGS) entry which is preliminary data.</text>
</comment>
<protein>
    <submittedName>
        <fullName evidence="2">Uncharacterized protein</fullName>
    </submittedName>
</protein>
<dbReference type="AlphaFoldDB" id="A0AAN8X1Q5"/>
<name>A0AAN8X1Q5_HALRR</name>
<feature type="compositionally biased region" description="Basic and acidic residues" evidence="1">
    <location>
        <begin position="101"/>
        <end position="111"/>
    </location>
</feature>
<evidence type="ECO:0000313" key="2">
    <source>
        <dbReference type="EMBL" id="KAK7074897.1"/>
    </source>
</evidence>
<feature type="compositionally biased region" description="Basic and acidic residues" evidence="1">
    <location>
        <begin position="1"/>
        <end position="10"/>
    </location>
</feature>